<dbReference type="Proteomes" id="UP000823405">
    <property type="component" value="Unassembled WGS sequence"/>
</dbReference>
<dbReference type="GO" id="GO:0005576">
    <property type="term" value="C:extracellular region"/>
    <property type="evidence" value="ECO:0007669"/>
    <property type="project" value="UniProtKB-SubCell"/>
</dbReference>
<evidence type="ECO:0000259" key="4">
    <source>
        <dbReference type="Pfam" id="PF20147"/>
    </source>
</evidence>
<dbReference type="AlphaFoldDB" id="A0A9P6UEH4"/>
<organism evidence="5 6">
    <name type="scientific">Linnemannia gamsii</name>
    <dbReference type="NCBI Taxonomy" id="64522"/>
    <lineage>
        <taxon>Eukaryota</taxon>
        <taxon>Fungi</taxon>
        <taxon>Fungi incertae sedis</taxon>
        <taxon>Mucoromycota</taxon>
        <taxon>Mortierellomycotina</taxon>
        <taxon>Mortierellomycetes</taxon>
        <taxon>Mortierellales</taxon>
        <taxon>Mortierellaceae</taxon>
        <taxon>Linnemannia</taxon>
    </lineage>
</organism>
<sequence>MSNDITTLFAIIDNDSTPQVFPVDIESSKTVGHLKDTILAKNPHTFHGIDARRLKLWHISVAIPENEGYDHVVRACHCDNKKLLTPANKLNSVFGTNPDGSLIHVLVQRV</sequence>
<dbReference type="EMBL" id="JAAAIN010004195">
    <property type="protein sequence ID" value="KAG0282484.1"/>
    <property type="molecule type" value="Genomic_DNA"/>
</dbReference>
<evidence type="ECO:0000313" key="6">
    <source>
        <dbReference type="Proteomes" id="UP000823405"/>
    </source>
</evidence>
<name>A0A9P6UEH4_9FUNG</name>
<gene>
    <name evidence="5" type="ORF">BGZ97_008966</name>
</gene>
<evidence type="ECO:0000256" key="1">
    <source>
        <dbReference type="ARBA" id="ARBA00004340"/>
    </source>
</evidence>
<proteinExistence type="predicted"/>
<dbReference type="GO" id="GO:0043657">
    <property type="term" value="C:host cell"/>
    <property type="evidence" value="ECO:0007669"/>
    <property type="project" value="UniProtKB-SubCell"/>
</dbReference>
<evidence type="ECO:0000256" key="3">
    <source>
        <dbReference type="ARBA" id="ARBA00022525"/>
    </source>
</evidence>
<dbReference type="OrthoDB" id="2304312at2759"/>
<keyword evidence="3" id="KW-0964">Secreted</keyword>
<protein>
    <recommendedName>
        <fullName evidence="4">Crinkler effector protein N-terminal domain-containing protein</fullName>
    </recommendedName>
</protein>
<comment type="caution">
    <text evidence="5">The sequence shown here is derived from an EMBL/GenBank/DDBJ whole genome shotgun (WGS) entry which is preliminary data.</text>
</comment>
<reference evidence="5" key="1">
    <citation type="journal article" date="2020" name="Fungal Divers.">
        <title>Resolving the Mortierellaceae phylogeny through synthesis of multi-gene phylogenetics and phylogenomics.</title>
        <authorList>
            <person name="Vandepol N."/>
            <person name="Liber J."/>
            <person name="Desiro A."/>
            <person name="Na H."/>
            <person name="Kennedy M."/>
            <person name="Barry K."/>
            <person name="Grigoriev I.V."/>
            <person name="Miller A.N."/>
            <person name="O'Donnell K."/>
            <person name="Stajich J.E."/>
            <person name="Bonito G."/>
        </authorList>
    </citation>
    <scope>NUCLEOTIDE SEQUENCE</scope>
    <source>
        <strain evidence="5">NVP60</strain>
    </source>
</reference>
<feature type="domain" description="Crinkler effector protein N-terminal" evidence="4">
    <location>
        <begin position="7"/>
        <end position="108"/>
    </location>
</feature>
<evidence type="ECO:0000313" key="5">
    <source>
        <dbReference type="EMBL" id="KAG0282484.1"/>
    </source>
</evidence>
<evidence type="ECO:0000256" key="2">
    <source>
        <dbReference type="ARBA" id="ARBA00004613"/>
    </source>
</evidence>
<comment type="subcellular location">
    <subcellularLocation>
        <location evidence="1">Host cell</location>
    </subcellularLocation>
    <subcellularLocation>
        <location evidence="2">Secreted</location>
    </subcellularLocation>
</comment>
<dbReference type="Pfam" id="PF20147">
    <property type="entry name" value="Crinkler"/>
    <property type="match status" value="1"/>
</dbReference>
<dbReference type="InterPro" id="IPR045379">
    <property type="entry name" value="Crinkler_N"/>
</dbReference>
<keyword evidence="6" id="KW-1185">Reference proteome</keyword>
<accession>A0A9P6UEH4</accession>